<gene>
    <name evidence="3" type="ORF">QRX50_41280</name>
</gene>
<reference evidence="3 4" key="1">
    <citation type="submission" date="2023-06" db="EMBL/GenBank/DDBJ databases">
        <authorList>
            <person name="Oyuntsetseg B."/>
            <person name="Kim S.B."/>
        </authorList>
    </citation>
    <scope>NUCLEOTIDE SEQUENCE [LARGE SCALE GENOMIC DNA]</scope>
    <source>
        <strain evidence="3 4">2-15</strain>
    </source>
</reference>
<evidence type="ECO:0000256" key="1">
    <source>
        <dbReference type="SAM" id="MobiDB-lite"/>
    </source>
</evidence>
<name>A0A9Y2IPK6_9PSEU</name>
<feature type="compositionally biased region" description="Polar residues" evidence="1">
    <location>
        <begin position="1"/>
        <end position="12"/>
    </location>
</feature>
<feature type="region of interest" description="Disordered" evidence="1">
    <location>
        <begin position="1"/>
        <end position="37"/>
    </location>
</feature>
<proteinExistence type="predicted"/>
<evidence type="ECO:0000313" key="3">
    <source>
        <dbReference type="EMBL" id="WIX84155.1"/>
    </source>
</evidence>
<dbReference type="EMBL" id="CP127294">
    <property type="protein sequence ID" value="WIX84155.1"/>
    <property type="molecule type" value="Genomic_DNA"/>
</dbReference>
<dbReference type="AlphaFoldDB" id="A0A9Y2IPK6"/>
<dbReference type="InterPro" id="IPR008040">
    <property type="entry name" value="Hydant_A_N"/>
</dbReference>
<evidence type="ECO:0000313" key="4">
    <source>
        <dbReference type="Proteomes" id="UP001236014"/>
    </source>
</evidence>
<keyword evidence="4" id="KW-1185">Reference proteome</keyword>
<dbReference type="Pfam" id="PF05378">
    <property type="entry name" value="Hydant_A_N"/>
    <property type="match status" value="1"/>
</dbReference>
<dbReference type="Proteomes" id="UP001236014">
    <property type="component" value="Chromosome"/>
</dbReference>
<protein>
    <submittedName>
        <fullName evidence="3">Hydantoinase/oxoprolinase N-terminal domain-containing protein</fullName>
    </submittedName>
</protein>
<organism evidence="3 4">
    <name type="scientific">Amycolatopsis carbonis</name>
    <dbReference type="NCBI Taxonomy" id="715471"/>
    <lineage>
        <taxon>Bacteria</taxon>
        <taxon>Bacillati</taxon>
        <taxon>Actinomycetota</taxon>
        <taxon>Actinomycetes</taxon>
        <taxon>Pseudonocardiales</taxon>
        <taxon>Pseudonocardiaceae</taxon>
        <taxon>Amycolatopsis</taxon>
    </lineage>
</organism>
<feature type="domain" description="Hydantoinase/oxoprolinase N-terminal" evidence="2">
    <location>
        <begin position="35"/>
        <end position="81"/>
    </location>
</feature>
<dbReference type="KEGG" id="acab:QRX50_41280"/>
<accession>A0A9Y2IPK6</accession>
<sequence length="87" mass="9120">MAASTSSRQQPQREIGSKAISHASAEPRPTTQSYRLGVDVGGTFTDVLLVEETTGGTWRAKTPSTPADQSVGVRNGIAKVAPTRASH</sequence>
<evidence type="ECO:0000259" key="2">
    <source>
        <dbReference type="Pfam" id="PF05378"/>
    </source>
</evidence>